<protein>
    <submittedName>
        <fullName evidence="1">DUF4192 domain-containing protein</fullName>
    </submittedName>
</protein>
<dbReference type="InterPro" id="IPR025447">
    <property type="entry name" value="DUF4192"/>
</dbReference>
<name>A0AAW5HTH5_9CORY</name>
<evidence type="ECO:0000313" key="2">
    <source>
        <dbReference type="Proteomes" id="UP001205920"/>
    </source>
</evidence>
<dbReference type="GeneID" id="92750112"/>
<dbReference type="AlphaFoldDB" id="A0AAW5HTH5"/>
<keyword evidence="2" id="KW-1185">Reference proteome</keyword>
<dbReference type="Proteomes" id="UP001205920">
    <property type="component" value="Unassembled WGS sequence"/>
</dbReference>
<comment type="caution">
    <text evidence="1">The sequence shown here is derived from an EMBL/GenBank/DDBJ whole genome shotgun (WGS) entry which is preliminary data.</text>
</comment>
<organism evidence="1 2">
    <name type="scientific">Corynebacterium lipophilum</name>
    <dbReference type="NCBI Taxonomy" id="2804918"/>
    <lineage>
        <taxon>Bacteria</taxon>
        <taxon>Bacillati</taxon>
        <taxon>Actinomycetota</taxon>
        <taxon>Actinomycetes</taxon>
        <taxon>Mycobacteriales</taxon>
        <taxon>Corynebacteriaceae</taxon>
        <taxon>Corynebacterium</taxon>
    </lineage>
</organism>
<dbReference type="RefSeq" id="WP_070362919.1">
    <property type="nucleotide sequence ID" value="NZ_JAEUWV010000009.1"/>
</dbReference>
<accession>A0AAW5HTH5</accession>
<sequence length="339" mass="36715">MSNYSQTLTSHGEILANIPGILGFYPQDSLVFAFFKQDSDTHSLSLGPLARLDLDGAIQQLTEDREKFAAWTETLDLDAVAAYVITDDMVEADAAAHFLCSEDSPLRSEVLAVIQTSEITAGTAWCAMYLHPNSCEPQAGRISNIHASAALQQLLEQTGDLPALSREEIENRLNSTEHDIDAAEHEDIIEDALAYVPPIFRDVLQREYEQAAAGMTQPSARAIRSALKCFTTPRLRDPLLAALLEEPQAGLKFAEQVMRAVPAHWPGMRAQLTATVAVLAQATGQTGLAGVAAHRATEISSKETFPSLVAKLIDIGEGSRLAEVVHEGGAQARVQLFEN</sequence>
<dbReference type="EMBL" id="JAEUWV010000009">
    <property type="protein sequence ID" value="MCO6394720.1"/>
    <property type="molecule type" value="Genomic_DNA"/>
</dbReference>
<reference evidence="1 2" key="1">
    <citation type="submission" date="2021-01" db="EMBL/GenBank/DDBJ databases">
        <title>Identification and Characterization of Corynebacterium sp.</title>
        <authorList>
            <person name="Luo Q."/>
            <person name="Qu P."/>
            <person name="Chen Q."/>
        </authorList>
    </citation>
    <scope>NUCLEOTIDE SEQUENCE [LARGE SCALE GENOMIC DNA]</scope>
    <source>
        <strain evidence="1 2">MC-18</strain>
    </source>
</reference>
<proteinExistence type="predicted"/>
<evidence type="ECO:0000313" key="1">
    <source>
        <dbReference type="EMBL" id="MCO6394720.1"/>
    </source>
</evidence>
<dbReference type="Pfam" id="PF13830">
    <property type="entry name" value="DUF4192"/>
    <property type="match status" value="1"/>
</dbReference>
<gene>
    <name evidence="1" type="ORF">JMN37_06985</name>
</gene>